<protein>
    <submittedName>
        <fullName evidence="2">AsmA protein</fullName>
    </submittedName>
</protein>
<dbReference type="PANTHER" id="PTHR30441">
    <property type="entry name" value="DUF748 DOMAIN-CONTAINING PROTEIN"/>
    <property type="match status" value="1"/>
</dbReference>
<dbReference type="AlphaFoldDB" id="A0A1G9E472"/>
<dbReference type="EMBL" id="FNES01000024">
    <property type="protein sequence ID" value="SDK70922.1"/>
    <property type="molecule type" value="Genomic_DNA"/>
</dbReference>
<dbReference type="InterPro" id="IPR007844">
    <property type="entry name" value="AsmA"/>
</dbReference>
<accession>A0A1G9E472</accession>
<dbReference type="STRING" id="376427.SAMN04487954_12423"/>
<evidence type="ECO:0000313" key="2">
    <source>
        <dbReference type="EMBL" id="SDK70922.1"/>
    </source>
</evidence>
<sequence length="780" mass="85127">MKRLFQLLLAAIGILGVVVVAAVVYVTTFLDPEDLKPHLVEMVREHSGLELELAGPLNWSFYPRVGVSIADVKGHLPEQDGESPLLAFDRAEVSLSFATLLRGEVAIEGVTLDGVQLYLERNEAGQGNWEPLLERLESEGDAAQASPAPASAGVNLIGDSNLSVALNVASVKVRNGEVVFRDLGSQSEWLLESFSFTGTNVNPRSDFPLQASFQLAHYGALDWRELERAPALTSEISLDTRARLALAERRYALEGFTLDTATRREGADRDQTATLSGERLVLDLVERKLELVAGQLDSPLQHPALGEEAVPLELDFALDADLADQSARLRDMVLSGPDGLRATGNLELSSLDRAPSYRGELDVEPMSLRPWLERFGHAPMTADAEALSDVALSSPVEGDSSRLALTELDLALDGSTFSGSLDAGLDGRRIGISLQGDSLDLDAYLPPRTAESEDSASRGIVGIERAHAQEDEASLVPAEWLAAVDLDGELTLEHLRFLGLDFTRVELALAGGEGRQRLERFASRFYDGRLSATGELDLTREPIHWQLSPTLSDVSLEPLYRAWQRDDGPAPLRGRLTTEGRLTASGNTMPVLRRHLNGELSARLDEGAISDVNVSRELCTVAAMLEGEEMTRDWGEDTRFDRAALSVTISDGVARSDDIELTLPGIAVNGEGELDLVTERFDLRADTRFVDTADAACRVNPRLERVPLPVRCSGDYTGDSSEWCRFDREAFQETLTTLLREEAGRRAGEAIEERLGGELDERIGEEAGKELRDALRGLFD</sequence>
<keyword evidence="3" id="KW-1185">Reference proteome</keyword>
<dbReference type="RefSeq" id="WP_089689095.1">
    <property type="nucleotide sequence ID" value="NZ_FNES01000024.1"/>
</dbReference>
<gene>
    <name evidence="2" type="ORF">SAMN04487954_12423</name>
</gene>
<dbReference type="GO" id="GO:0005886">
    <property type="term" value="C:plasma membrane"/>
    <property type="evidence" value="ECO:0007669"/>
    <property type="project" value="TreeGrafter"/>
</dbReference>
<dbReference type="Pfam" id="PF05170">
    <property type="entry name" value="AsmA"/>
    <property type="match status" value="1"/>
</dbReference>
<organism evidence="2 3">
    <name type="scientific">Billgrantia gudaonensis</name>
    <dbReference type="NCBI Taxonomy" id="376427"/>
    <lineage>
        <taxon>Bacteria</taxon>
        <taxon>Pseudomonadati</taxon>
        <taxon>Pseudomonadota</taxon>
        <taxon>Gammaproteobacteria</taxon>
        <taxon>Oceanospirillales</taxon>
        <taxon>Halomonadaceae</taxon>
        <taxon>Billgrantia</taxon>
    </lineage>
</organism>
<dbReference type="Proteomes" id="UP000198525">
    <property type="component" value="Unassembled WGS sequence"/>
</dbReference>
<proteinExistence type="predicted"/>
<evidence type="ECO:0000313" key="3">
    <source>
        <dbReference type="Proteomes" id="UP000198525"/>
    </source>
</evidence>
<feature type="domain" description="AsmA" evidence="1">
    <location>
        <begin position="1"/>
        <end position="658"/>
    </location>
</feature>
<dbReference type="InterPro" id="IPR052894">
    <property type="entry name" value="AsmA-related"/>
</dbReference>
<reference evidence="2 3" key="1">
    <citation type="submission" date="2016-10" db="EMBL/GenBank/DDBJ databases">
        <authorList>
            <person name="de Groot N.N."/>
        </authorList>
    </citation>
    <scope>NUCLEOTIDE SEQUENCE [LARGE SCALE GENOMIC DNA]</scope>
    <source>
        <strain evidence="2 3">CGMCC 1.6133</strain>
    </source>
</reference>
<evidence type="ECO:0000259" key="1">
    <source>
        <dbReference type="Pfam" id="PF05170"/>
    </source>
</evidence>
<dbReference type="GO" id="GO:0090313">
    <property type="term" value="P:regulation of protein targeting to membrane"/>
    <property type="evidence" value="ECO:0007669"/>
    <property type="project" value="TreeGrafter"/>
</dbReference>
<dbReference type="PANTHER" id="PTHR30441:SF4">
    <property type="entry name" value="PROTEIN ASMA"/>
    <property type="match status" value="1"/>
</dbReference>
<name>A0A1G9E472_9GAMM</name>
<dbReference type="OrthoDB" id="9766390at2"/>